<evidence type="ECO:0000313" key="2">
    <source>
        <dbReference type="Proteomes" id="UP001239111"/>
    </source>
</evidence>
<sequence>MKSNEILNASNTTVETNDCANSIGKKPKTSELSSNLGELVALMGLSKQCASHGLELTGPNESNVNDILDGLTDLNLGEKDERNLLLLTNKKRARVPDPGQKNTFLAQNVAHFGTSYIDYCIIPGEKYIYKESSEKINSVNLAIGLTFPYSESARCCLACPGTFPADQQSLFEHVQNSEHKESLQAMLTNDELFKNYPDQFSDLRLAQLYMQEDESDTNWIYCYPCDVKIKNEDSKIYMHLELLDHNKKSQNWKQESNILIGKFSGILKDMWYYAQWFTCVICKKKFDLEIEFASHLKSKKHLKLIKRINQENISVNFDMCHICSLFWYGKSDDHDKHCDDYFHKWCVKTGNFNVPEMSRGTVNFLQDSQVAANNLVEESDKVRLENNKDREVLQAIEETVKCRYPRAKAHAFGSRISYLANNCDTDLDVFLDCEDVYKNSATLKKSQQYLVLIQKLFENDVNRWIIDDILLSTRVPIMKLRYIPTNIKCDISCINGLSVEKSKLLGYYCKAYPFCRKLILYLKKWLSFCHLSGSDCITTFAISWLVIFYLQVKDVIPDVYYLINNRPESNVVDGWECGFLTDLPVDYPIDIAFNDHLQGFFKYYGTFDYQKLVICPLMGEVITKKTFAHSEQLPDEMRSYKSRLADDKSIIFRIDSPMCLQDPIDLSQNISKAVKKYHLRCFRQYCLESLTILSSLSAE</sequence>
<accession>A0ACC2PVC0</accession>
<name>A0ACC2PVC0_9HYME</name>
<comment type="caution">
    <text evidence="1">The sequence shown here is derived from an EMBL/GenBank/DDBJ whole genome shotgun (WGS) entry which is preliminary data.</text>
</comment>
<dbReference type="EMBL" id="CM056741">
    <property type="protein sequence ID" value="KAJ8687063.1"/>
    <property type="molecule type" value="Genomic_DNA"/>
</dbReference>
<gene>
    <name evidence="1" type="ORF">QAD02_022857</name>
</gene>
<proteinExistence type="predicted"/>
<reference evidence="1" key="1">
    <citation type="submission" date="2023-04" db="EMBL/GenBank/DDBJ databases">
        <title>A chromosome-level genome assembly of the parasitoid wasp Eretmocerus hayati.</title>
        <authorList>
            <person name="Zhong Y."/>
            <person name="Liu S."/>
            <person name="Liu Y."/>
        </authorList>
    </citation>
    <scope>NUCLEOTIDE SEQUENCE</scope>
    <source>
        <strain evidence="1">ZJU_SS_LIU_2023</strain>
    </source>
</reference>
<organism evidence="1 2">
    <name type="scientific">Eretmocerus hayati</name>
    <dbReference type="NCBI Taxonomy" id="131215"/>
    <lineage>
        <taxon>Eukaryota</taxon>
        <taxon>Metazoa</taxon>
        <taxon>Ecdysozoa</taxon>
        <taxon>Arthropoda</taxon>
        <taxon>Hexapoda</taxon>
        <taxon>Insecta</taxon>
        <taxon>Pterygota</taxon>
        <taxon>Neoptera</taxon>
        <taxon>Endopterygota</taxon>
        <taxon>Hymenoptera</taxon>
        <taxon>Apocrita</taxon>
        <taxon>Proctotrupomorpha</taxon>
        <taxon>Chalcidoidea</taxon>
        <taxon>Aphelinidae</taxon>
        <taxon>Aphelininae</taxon>
        <taxon>Eretmocerus</taxon>
    </lineage>
</organism>
<keyword evidence="2" id="KW-1185">Reference proteome</keyword>
<evidence type="ECO:0000313" key="1">
    <source>
        <dbReference type="EMBL" id="KAJ8687063.1"/>
    </source>
</evidence>
<protein>
    <submittedName>
        <fullName evidence="1">Uncharacterized protein</fullName>
    </submittedName>
</protein>
<dbReference type="Proteomes" id="UP001239111">
    <property type="component" value="Chromosome 1"/>
</dbReference>